<dbReference type="CDD" id="cd00761">
    <property type="entry name" value="Glyco_tranf_GTA_type"/>
    <property type="match status" value="1"/>
</dbReference>
<name>T1CY28_9HELI</name>
<organism evidence="4 5">
    <name type="scientific">Helicobacter fennelliae MRY12-0050</name>
    <dbReference type="NCBI Taxonomy" id="1325130"/>
    <lineage>
        <taxon>Bacteria</taxon>
        <taxon>Pseudomonadati</taxon>
        <taxon>Campylobacterota</taxon>
        <taxon>Epsilonproteobacteria</taxon>
        <taxon>Campylobacterales</taxon>
        <taxon>Helicobacteraceae</taxon>
        <taxon>Helicobacter</taxon>
    </lineage>
</organism>
<keyword evidence="2 4" id="KW-0808">Transferase</keyword>
<evidence type="ECO:0000259" key="3">
    <source>
        <dbReference type="Pfam" id="PF00535"/>
    </source>
</evidence>
<dbReference type="GO" id="GO:0016758">
    <property type="term" value="F:hexosyltransferase activity"/>
    <property type="evidence" value="ECO:0007669"/>
    <property type="project" value="UniProtKB-ARBA"/>
</dbReference>
<dbReference type="Gene3D" id="3.90.550.10">
    <property type="entry name" value="Spore Coat Polysaccharide Biosynthesis Protein SpsA, Chain A"/>
    <property type="match status" value="1"/>
</dbReference>
<dbReference type="InterPro" id="IPR029044">
    <property type="entry name" value="Nucleotide-diphossugar_trans"/>
</dbReference>
<dbReference type="InterPro" id="IPR001173">
    <property type="entry name" value="Glyco_trans_2-like"/>
</dbReference>
<dbReference type="eggNOG" id="COG1216">
    <property type="taxonomic scope" value="Bacteria"/>
</dbReference>
<keyword evidence="1" id="KW-0328">Glycosyltransferase</keyword>
<gene>
    <name evidence="4" type="ORF">HFN_2262</name>
</gene>
<evidence type="ECO:0000256" key="2">
    <source>
        <dbReference type="ARBA" id="ARBA00022679"/>
    </source>
</evidence>
<dbReference type="OrthoDB" id="5372349at2"/>
<reference evidence="4 5" key="1">
    <citation type="journal article" date="2013" name="Genome Announc.">
        <title>Draft Genome Sequence of Helicobacter fennelliae Strain MRY12-0050, Isolated from a Bacteremia Patient.</title>
        <authorList>
            <person name="Rimbara E."/>
            <person name="Matsui M."/>
            <person name="Mori S."/>
            <person name="Suzuki S."/>
            <person name="Suzuki M."/>
            <person name="Kim H."/>
            <person name="Sekizuka T."/>
            <person name="Kuroda M."/>
            <person name="Shibayama K."/>
        </authorList>
    </citation>
    <scope>NUCLEOTIDE SEQUENCE [LARGE SCALE GENOMIC DNA]</scope>
    <source>
        <strain evidence="4 5">MRY12-0050</strain>
    </source>
</reference>
<dbReference type="AlphaFoldDB" id="T1CY28"/>
<sequence length="443" mass="52445">MPNPLVSVIIPIYNVELYLKECLDSVIYQSYQNLEILLINDGSTDKSGDIAKEYASQDKRIRYFEQENQGQSVARNKGLDYVNGEYIYFLDSDDWIDLGYIEELVRKSDKQNTAINTNRVLFNTKIQERITTSFYPKKNGSFKLNPCSIDNLSFYVTNSLFKYKIIQKYSIRFPIGRSNAEDSDFLYRYICFAPYIIFYQGSIYHYRQRQDSTIGYIQQSQKIPLEPLDTFKSIYQWYQHYDFLYKYGLPFKLIYTFSGFEINKQEYFHTAKNLIKELKIPSAVIAKNHIMRAFMEAVDMDSFLYKRLTLNTNIFKRFFRIRLFHKNYNIIRLFGYTLYEKIASNANGGGARLESSLARLGFFASHNTLDTLDSGFFYFLTSFFAFFSRKHLHTSFYFAYFLPFYTNQSLRHKSFIILHISAFLSPLFSHLSYPAYLHSRRSL</sequence>
<dbReference type="PANTHER" id="PTHR22916:SF51">
    <property type="entry name" value="GLYCOSYLTRANSFERASE EPSH-RELATED"/>
    <property type="match status" value="1"/>
</dbReference>
<dbReference type="Proteomes" id="UP000018143">
    <property type="component" value="Unassembled WGS sequence"/>
</dbReference>
<evidence type="ECO:0000313" key="4">
    <source>
        <dbReference type="EMBL" id="GAD18850.1"/>
    </source>
</evidence>
<evidence type="ECO:0000313" key="5">
    <source>
        <dbReference type="Proteomes" id="UP000018143"/>
    </source>
</evidence>
<protein>
    <submittedName>
        <fullName evidence="4">Beta-1,3-glucosyltransferase</fullName>
    </submittedName>
</protein>
<comment type="caution">
    <text evidence="4">The sequence shown here is derived from an EMBL/GenBank/DDBJ whole genome shotgun (WGS) entry which is preliminary data.</text>
</comment>
<dbReference type="PANTHER" id="PTHR22916">
    <property type="entry name" value="GLYCOSYLTRANSFERASE"/>
    <property type="match status" value="1"/>
</dbReference>
<keyword evidence="5" id="KW-1185">Reference proteome</keyword>
<accession>T1CY28</accession>
<proteinExistence type="predicted"/>
<dbReference type="Pfam" id="PF00535">
    <property type="entry name" value="Glycos_transf_2"/>
    <property type="match status" value="1"/>
</dbReference>
<dbReference type="SUPFAM" id="SSF53448">
    <property type="entry name" value="Nucleotide-diphospho-sugar transferases"/>
    <property type="match status" value="1"/>
</dbReference>
<feature type="domain" description="Glycosyltransferase 2-like" evidence="3">
    <location>
        <begin position="7"/>
        <end position="168"/>
    </location>
</feature>
<dbReference type="RefSeq" id="WP_023947783.1">
    <property type="nucleotide sequence ID" value="NZ_BASD01000009.1"/>
</dbReference>
<dbReference type="EMBL" id="BASD01000009">
    <property type="protein sequence ID" value="GAD18850.1"/>
    <property type="molecule type" value="Genomic_DNA"/>
</dbReference>
<dbReference type="STRING" id="1325130.HFN_2262"/>
<evidence type="ECO:0000256" key="1">
    <source>
        <dbReference type="ARBA" id="ARBA00022676"/>
    </source>
</evidence>